<dbReference type="EMBL" id="JADWVN010000007">
    <property type="protein sequence ID" value="MBL7525902.1"/>
    <property type="molecule type" value="Genomic_DNA"/>
</dbReference>
<keyword evidence="2" id="KW-1185">Reference proteome</keyword>
<gene>
    <name evidence="1" type="ORF">I5282_04850</name>
</gene>
<comment type="caution">
    <text evidence="1">The sequence shown here is derived from an EMBL/GenBank/DDBJ whole genome shotgun (WGS) entry which is preliminary data.</text>
</comment>
<name>A0ABS1W973_9GAMM</name>
<dbReference type="SUPFAM" id="SSF52540">
    <property type="entry name" value="P-loop containing nucleoside triphosphate hydrolases"/>
    <property type="match status" value="2"/>
</dbReference>
<accession>A0ABS1W973</accession>
<evidence type="ECO:0008006" key="3">
    <source>
        <dbReference type="Google" id="ProtNLM"/>
    </source>
</evidence>
<dbReference type="PANTHER" id="PTHR35205">
    <property type="entry name" value="NB-ARC AND TPR DOMAIN PROTEIN"/>
    <property type="match status" value="1"/>
</dbReference>
<dbReference type="InterPro" id="IPR027417">
    <property type="entry name" value="P-loop_NTPase"/>
</dbReference>
<dbReference type="Proteomes" id="UP000809910">
    <property type="component" value="Unassembled WGS sequence"/>
</dbReference>
<organism evidence="1 2">
    <name type="scientific">Legionella bononiensis</name>
    <dbReference type="NCBI Taxonomy" id="2793102"/>
    <lineage>
        <taxon>Bacteria</taxon>
        <taxon>Pseudomonadati</taxon>
        <taxon>Pseudomonadota</taxon>
        <taxon>Gammaproteobacteria</taxon>
        <taxon>Legionellales</taxon>
        <taxon>Legionellaceae</taxon>
        <taxon>Legionella</taxon>
    </lineage>
</organism>
<reference evidence="1 2" key="1">
    <citation type="submission" date="2020-12" db="EMBL/GenBank/DDBJ databases">
        <title>WGS of Legionella: environmental sample.</title>
        <authorList>
            <person name="Cristino S."/>
            <person name="Girolamini L."/>
            <person name="Salaris S."/>
            <person name="Pascale M.R."/>
            <person name="Mazzotta M."/>
            <person name="Orsini M."/>
            <person name="Grottola A."/>
        </authorList>
    </citation>
    <scope>NUCLEOTIDE SEQUENCE [LARGE SCALE GENOMIC DNA]</scope>
    <source>
        <strain evidence="1 2">30cs62</strain>
    </source>
</reference>
<sequence>MFVKDAVDMLISPHRNDNTGLSSIRRFLWVQGQREDSVLYRIADDKQFVLWVSELYLHEPESLKDLFACNGTDTLADWLMVFQGANAVLDVPHLRLLSQHTGVIFHLYKGDYPGTESLLIDQVLPENRDPIVISVFKDSQNRLNTILPNQLTPQQKNVLIPWVMAGNLEHQQPIPWCSIYNAEYYFSREDRIKEIFERLANQKEGIRELALVGASKTGKKELAMDMASRFIKDGTENPRFAYVINTQSILSMLGDCESLAENLGVDIESYKLLYHKIDAPDKERAFITMLMQAIQTQLLNYPGRWMLIFTGVEKRERIAPFIPALPGLDGYVIYLSQNVRFLNDARCINLNKGMTDEQAVQFLEHLTHLNDPEGALKLANYLDNLPYALVCAGGYIAWQTYSKRSECSTYQSYLQRHQNNLSFLDRDQHSVMDVRIAYRSLFDIFSESMSGLSQNSQRLLQLCSLLGNRRMPIVLLRRFNQQLSECVSPSQDDFEVVSDELFSQGLITPESDATECIYIHKTTLQILWSELNTSEKLSSSILTVISAFSHFAQDSSIAGSVAETNLYYYLIPQALAFTAKLILAFESSSFVLPRDVTILLANFACQWGELALHHKQYLAAKDLFAFGMHLFERDKNLPIDAPDLAETITGGFRNAEAQAVGWTPSLYVPESAPAVALEHSVSSSVPSISTSSIAFSSSVSVLDNAASFAIIKGNKDDKWFSTLRNVLWVQGLEEHPLYALTDRYAFLDFVNDLHKRGSVLLQDIFDCDAPFRQFEDWQRYFARSNSPVTNSHLVLLSRHCGVAFQFWKPSVSADFQCVFERGLLLHSSGMPLENSTVINLVERPDEQARFECIIFNPGIQQIKALIPWLQDNSLQSKNGMVPSRFINKLPQANVTSIVREGKLMTMFELLRSQKNERKILVLNGAHGSGKKELAVQFAQQYLHIRMLYARAAHKDTPVDPPFVYFINASPETCLSEMEEFGRQLRIDVATLQQRYTLASSSSTKHYEKILAEKIHYTLQSYSDWLLIFDGANIGTQHIFQWVPRMQGHQGTVLFLSESALLCGMEKNQFLDLSEGMTAEESLCLLEQLTGLSDKEAALALANSLERQPLALQLAGHQIRKQRSIGSSSGFDYSSYLSQYQNQFQQLEEEQSKTCIDILACQTPWQILERKIGQLSLHERNLLIFCCLVDDNGIPDLLLKTWCRELDIGLYHSKLSHSGLVYYAGSNLSLLHLQRLTIQFVCQNLMKPGPRFQPEFWQTSPNPIHTTAFIKHAFAAFNGARIECEHLNLEPYAKAFISRYPTPPHDTELQLVFDSFKAQWESPSVAASSVLQDFVD</sequence>
<evidence type="ECO:0000313" key="1">
    <source>
        <dbReference type="EMBL" id="MBL7525902.1"/>
    </source>
</evidence>
<protein>
    <recommendedName>
        <fullName evidence="3">AAA+ ATPase domain-containing protein</fullName>
    </recommendedName>
</protein>
<dbReference type="RefSeq" id="WP_203111305.1">
    <property type="nucleotide sequence ID" value="NZ_JADOBG010000021.1"/>
</dbReference>
<proteinExistence type="predicted"/>
<dbReference type="Gene3D" id="3.40.50.300">
    <property type="entry name" value="P-loop containing nucleotide triphosphate hydrolases"/>
    <property type="match status" value="1"/>
</dbReference>
<evidence type="ECO:0000313" key="2">
    <source>
        <dbReference type="Proteomes" id="UP000809910"/>
    </source>
</evidence>
<dbReference type="PANTHER" id="PTHR35205:SF1">
    <property type="entry name" value="ZU5 DOMAIN-CONTAINING PROTEIN"/>
    <property type="match status" value="1"/>
</dbReference>